<reference evidence="4" key="1">
    <citation type="submission" date="2020-05" db="EMBL/GenBank/DDBJ databases">
        <authorList>
            <person name="Chiriac C."/>
            <person name="Salcher M."/>
            <person name="Ghai R."/>
            <person name="Kavagutti S V."/>
        </authorList>
    </citation>
    <scope>NUCLEOTIDE SEQUENCE</scope>
</reference>
<sequence>MAYDNLADKRANLLTQAQAIVTDLAEKGGVLEGDAKQQFDGLVAEAGTIAEAIRSEKAATEARSQADAARAEFAAVIAPKADRDDNAELRELARNGGSKTFEKRDVTRGTGLGNPVDIFSRVSVVAGQVNPYLNPEVVSVYNVSTGNNLQFPRVTALGTAGSFAEAAQITESDGTLSALSLTPVKYGIILQVTNELVNDAAFDLSAMIADKMGAEVAVKHGAVAGTAVCAAAGTAGTAGTFIPTYAELVSLQYSVKQQYRNAPKAGFLTSDANLGTILGITSSSLPIFQPGGQGGVDRLLGKPVYTSGGIADFATGVKGILFGDLSSIATVIVGGIQIESSREFAWDTDLISYKCTVRGATDLVQAQAVKFLKSV</sequence>
<gene>
    <name evidence="4" type="ORF">UFOVP394_14</name>
</gene>
<accession>A0A6J7X9B8</accession>
<dbReference type="SUPFAM" id="SSF56563">
    <property type="entry name" value="Major capsid protein gp5"/>
    <property type="match status" value="1"/>
</dbReference>
<organism evidence="4">
    <name type="scientific">uncultured Caudovirales phage</name>
    <dbReference type="NCBI Taxonomy" id="2100421"/>
    <lineage>
        <taxon>Viruses</taxon>
        <taxon>Duplodnaviria</taxon>
        <taxon>Heunggongvirae</taxon>
        <taxon>Uroviricota</taxon>
        <taxon>Caudoviricetes</taxon>
        <taxon>Peduoviridae</taxon>
        <taxon>Maltschvirus</taxon>
        <taxon>Maltschvirus maltsch</taxon>
    </lineage>
</organism>
<dbReference type="InterPro" id="IPR024455">
    <property type="entry name" value="Phage_capsid"/>
</dbReference>
<dbReference type="Pfam" id="PF05065">
    <property type="entry name" value="Phage_capsid"/>
    <property type="match status" value="1"/>
</dbReference>
<dbReference type="GO" id="GO:0044423">
    <property type="term" value="C:virion component"/>
    <property type="evidence" value="ECO:0007669"/>
    <property type="project" value="UniProtKB-KW"/>
</dbReference>
<feature type="domain" description="Phage capsid-like C-terminal" evidence="3">
    <location>
        <begin position="137"/>
        <end position="373"/>
    </location>
</feature>
<evidence type="ECO:0000259" key="3">
    <source>
        <dbReference type="Pfam" id="PF05065"/>
    </source>
</evidence>
<dbReference type="InterPro" id="IPR054612">
    <property type="entry name" value="Phage_capsid-like_C"/>
</dbReference>
<proteinExistence type="predicted"/>
<evidence type="ECO:0000313" key="4">
    <source>
        <dbReference type="EMBL" id="CAB5223931.1"/>
    </source>
</evidence>
<dbReference type="NCBIfam" id="TIGR01554">
    <property type="entry name" value="major_cap_HK97"/>
    <property type="match status" value="1"/>
</dbReference>
<evidence type="ECO:0000256" key="2">
    <source>
        <dbReference type="ARBA" id="ARBA00022844"/>
    </source>
</evidence>
<evidence type="ECO:0000256" key="1">
    <source>
        <dbReference type="ARBA" id="ARBA00004328"/>
    </source>
</evidence>
<name>A0A6J7X9B8_9CAUD</name>
<keyword evidence="2" id="KW-0946">Virion</keyword>
<protein>
    <submittedName>
        <fullName evidence="4">Major_cap_HK97, phage major capsid protein, HK97 family</fullName>
    </submittedName>
</protein>
<comment type="subcellular location">
    <subcellularLocation>
        <location evidence="1">Virion</location>
    </subcellularLocation>
</comment>
<dbReference type="EMBL" id="LR798333">
    <property type="protein sequence ID" value="CAB5223931.1"/>
    <property type="molecule type" value="Genomic_DNA"/>
</dbReference>